<accession>A0ABQ9Z4B5</accession>
<reference evidence="1 2" key="1">
    <citation type="journal article" date="2023" name="Nucleic Acids Res.">
        <title>The hologenome of Daphnia magna reveals possible DNA methylation and microbiome-mediated evolution of the host genome.</title>
        <authorList>
            <person name="Chaturvedi A."/>
            <person name="Li X."/>
            <person name="Dhandapani V."/>
            <person name="Marshall H."/>
            <person name="Kissane S."/>
            <person name="Cuenca-Cambronero M."/>
            <person name="Asole G."/>
            <person name="Calvet F."/>
            <person name="Ruiz-Romero M."/>
            <person name="Marangio P."/>
            <person name="Guigo R."/>
            <person name="Rago D."/>
            <person name="Mirbahai L."/>
            <person name="Eastwood N."/>
            <person name="Colbourne J.K."/>
            <person name="Zhou J."/>
            <person name="Mallon E."/>
            <person name="Orsini L."/>
        </authorList>
    </citation>
    <scope>NUCLEOTIDE SEQUENCE [LARGE SCALE GENOMIC DNA]</scope>
    <source>
        <strain evidence="1">LRV0_1</strain>
    </source>
</reference>
<keyword evidence="2" id="KW-1185">Reference proteome</keyword>
<dbReference type="EMBL" id="JAOYFB010000002">
    <property type="protein sequence ID" value="KAK4007732.1"/>
    <property type="molecule type" value="Genomic_DNA"/>
</dbReference>
<proteinExistence type="predicted"/>
<sequence>MSADFSEPEPDCANTVIGISLPNNNNVFHLADWWDLPPGIMCSNCYNQVSNTYPVRLHEERVCLSCSRGNLPLKTRSHKFGMKTMSFPPITNLAVNHIAVIGRQSRGKCLQSDSFSDLVKFTRCWQNFPL</sequence>
<name>A0ABQ9Z4B5_9CRUS</name>
<evidence type="ECO:0000313" key="2">
    <source>
        <dbReference type="Proteomes" id="UP001234178"/>
    </source>
</evidence>
<comment type="caution">
    <text evidence="1">The sequence shown here is derived from an EMBL/GenBank/DDBJ whole genome shotgun (WGS) entry which is preliminary data.</text>
</comment>
<organism evidence="1 2">
    <name type="scientific">Daphnia magna</name>
    <dbReference type="NCBI Taxonomy" id="35525"/>
    <lineage>
        <taxon>Eukaryota</taxon>
        <taxon>Metazoa</taxon>
        <taxon>Ecdysozoa</taxon>
        <taxon>Arthropoda</taxon>
        <taxon>Crustacea</taxon>
        <taxon>Branchiopoda</taxon>
        <taxon>Diplostraca</taxon>
        <taxon>Cladocera</taxon>
        <taxon>Anomopoda</taxon>
        <taxon>Daphniidae</taxon>
        <taxon>Daphnia</taxon>
    </lineage>
</organism>
<evidence type="ECO:0000313" key="1">
    <source>
        <dbReference type="EMBL" id="KAK4007732.1"/>
    </source>
</evidence>
<protein>
    <submittedName>
        <fullName evidence="1">Uncharacterized protein</fullName>
    </submittedName>
</protein>
<gene>
    <name evidence="1" type="ORF">OUZ56_012885</name>
</gene>
<dbReference type="Proteomes" id="UP001234178">
    <property type="component" value="Unassembled WGS sequence"/>
</dbReference>